<evidence type="ECO:0000313" key="5">
    <source>
        <dbReference type="Proteomes" id="UP001307849"/>
    </source>
</evidence>
<name>A0AAN8RWI0_9PEZI</name>
<organism evidence="4 5">
    <name type="scientific">Arthrobotrys conoides</name>
    <dbReference type="NCBI Taxonomy" id="74498"/>
    <lineage>
        <taxon>Eukaryota</taxon>
        <taxon>Fungi</taxon>
        <taxon>Dikarya</taxon>
        <taxon>Ascomycota</taxon>
        <taxon>Pezizomycotina</taxon>
        <taxon>Orbiliomycetes</taxon>
        <taxon>Orbiliales</taxon>
        <taxon>Orbiliaceae</taxon>
        <taxon>Arthrobotrys</taxon>
    </lineage>
</organism>
<feature type="compositionally biased region" description="Polar residues" evidence="2">
    <location>
        <begin position="171"/>
        <end position="186"/>
    </location>
</feature>
<reference evidence="4 5" key="1">
    <citation type="submission" date="2019-10" db="EMBL/GenBank/DDBJ databases">
        <authorList>
            <person name="Palmer J.M."/>
        </authorList>
    </citation>
    <scope>NUCLEOTIDE SEQUENCE [LARGE SCALE GENOMIC DNA]</scope>
    <source>
        <strain evidence="4 5">TWF506</strain>
    </source>
</reference>
<feature type="region of interest" description="Disordered" evidence="2">
    <location>
        <begin position="709"/>
        <end position="764"/>
    </location>
</feature>
<feature type="region of interest" description="Disordered" evidence="2">
    <location>
        <begin position="80"/>
        <end position="221"/>
    </location>
</feature>
<feature type="compositionally biased region" description="Basic and acidic residues" evidence="2">
    <location>
        <begin position="750"/>
        <end position="764"/>
    </location>
</feature>
<evidence type="ECO:0008006" key="6">
    <source>
        <dbReference type="Google" id="ProtNLM"/>
    </source>
</evidence>
<feature type="region of interest" description="Disordered" evidence="2">
    <location>
        <begin position="957"/>
        <end position="989"/>
    </location>
</feature>
<dbReference type="Proteomes" id="UP001307849">
    <property type="component" value="Unassembled WGS sequence"/>
</dbReference>
<keyword evidence="3" id="KW-0812">Transmembrane</keyword>
<keyword evidence="1" id="KW-0175">Coiled coil</keyword>
<feature type="compositionally biased region" description="Basic and acidic residues" evidence="2">
    <location>
        <begin position="599"/>
        <end position="629"/>
    </location>
</feature>
<dbReference type="EMBL" id="JAVHJM010000002">
    <property type="protein sequence ID" value="KAK6517827.1"/>
    <property type="molecule type" value="Genomic_DNA"/>
</dbReference>
<feature type="compositionally biased region" description="Low complexity" evidence="2">
    <location>
        <begin position="189"/>
        <end position="201"/>
    </location>
</feature>
<feature type="transmembrane region" description="Helical" evidence="3">
    <location>
        <begin position="792"/>
        <end position="814"/>
    </location>
</feature>
<evidence type="ECO:0000313" key="4">
    <source>
        <dbReference type="EMBL" id="KAK6517827.1"/>
    </source>
</evidence>
<evidence type="ECO:0000256" key="2">
    <source>
        <dbReference type="SAM" id="MobiDB-lite"/>
    </source>
</evidence>
<evidence type="ECO:0000256" key="1">
    <source>
        <dbReference type="SAM" id="Coils"/>
    </source>
</evidence>
<gene>
    <name evidence="4" type="ORF">TWF506_005004</name>
</gene>
<evidence type="ECO:0000256" key="3">
    <source>
        <dbReference type="SAM" id="Phobius"/>
    </source>
</evidence>
<feature type="region of interest" description="Disordered" evidence="2">
    <location>
        <begin position="1"/>
        <end position="38"/>
    </location>
</feature>
<feature type="compositionally biased region" description="Polar residues" evidence="2">
    <location>
        <begin position="709"/>
        <end position="719"/>
    </location>
</feature>
<feature type="compositionally biased region" description="Low complexity" evidence="2">
    <location>
        <begin position="966"/>
        <end position="979"/>
    </location>
</feature>
<feature type="compositionally biased region" description="Polar residues" evidence="2">
    <location>
        <begin position="112"/>
        <end position="130"/>
    </location>
</feature>
<keyword evidence="3" id="KW-0472">Membrane</keyword>
<dbReference type="AlphaFoldDB" id="A0AAN8RWI0"/>
<feature type="coiled-coil region" evidence="1">
    <location>
        <begin position="409"/>
        <end position="452"/>
    </location>
</feature>
<feature type="region of interest" description="Disordered" evidence="2">
    <location>
        <begin position="582"/>
        <end position="695"/>
    </location>
</feature>
<sequence>MFKGLGDNLKLGGFFGKNSSGDRRSAPATQEGGQPAFKTLTIGDLPGANARTVAAPTSAPLEAPPMPTQLPVIPRIETQSMTWSDGPGRRPSDHTIMPSSPDGMKSYAASVVSPNTPQPNRYDQAWNSNGLAPPVPATNPFYSRADEEQDDDNRSQYDNKSFFNYYARDQASPNPQGSPNSQVQRNDSTKSSKSSNGPSLKTNMLNLDGWSPSSSRFSNPFMMSPQREYPAYPAYGGSYPYNREASPVSPEEQVGQTIRYSDCGVNPFQGLDEQARKERDSGAVGDIWNMITGQAQEMRRKAAPSSSPKINVDASALNTRAAAGPAQSALRRSLTNYQIPEPASERSPITSSPSEWFKDIIVQYAGRPVEVSRAMSYTPAPNSQHPQGLSPPEITTAAVPYLASIEYELEELRRTRVNPEREIKAQEERDRVRELIQRQLAHEQAYDALEQATGGKRLTRYQEDPAKIWEEIDLSGVRKEIPLDRRSISSTGTSWPTFENKTQNVPPVPQIPAQHVAAVKEQKESRLAKALKFPFNRTKKEEEPVVVVAAPREVKETQDAPIMFTPAGLGIEASALGPAKRLSMDSNTTFPGPEYSRYAPERDTFADRHAPSRQEEHTEMDSPLDEKVRSPGHARNGSTNTVSAPPPYSRGVSPNPNKGQNSEGFQRISEEAPIQSRPRFPVRASDVPRISTGSSGLAQQYNANVGTLSQIPFTPTTPNHARHSIPQSRPLGGNVSLHDLSSLRGNSVGDQRRRAEKQRQKQEKREKLFGRGGWFYLCGCCFVRSTSKKLKFFWWTFFISLVVIATTLGTILAVRASNAEAPAEEAKPLRLINLPNLPPMPAEEITITPRLINTVNTCVAPSTLWSCKLPQPLADGVVAEQPVFRWKVWSLNGTNEIATPNPILPLLDEYKNMSKIDGVMASPAEGEPTNFYINLLQSNTTTQPSSTVQQVPQKVKRSHGRHFPRATASPSASPSAKAAQNLPLPPANILPTQYTSQQLRFFDRGLPTEHFKFITHFQKTIYLRTISSLASDGTNSFDTEGGVSPSEARFVCSWPATRYVTKIFTRPDEVDEQGRRKFIVDPSTIGVIKGANAGGFAGYAVQIEEDIATYDTSLKSYISCWSINDRQQIDTTTEQRKLIVQGISTGKSGVDYRGCQCSWSNFKSSTGQGL</sequence>
<keyword evidence="3" id="KW-1133">Transmembrane helix</keyword>
<feature type="compositionally biased region" description="Polar residues" evidence="2">
    <location>
        <begin position="652"/>
        <end position="664"/>
    </location>
</feature>
<protein>
    <recommendedName>
        <fullName evidence="6">Glycoprotease family protein</fullName>
    </recommendedName>
</protein>
<proteinExistence type="predicted"/>
<accession>A0AAN8RWI0</accession>
<comment type="caution">
    <text evidence="4">The sequence shown here is derived from an EMBL/GenBank/DDBJ whole genome shotgun (WGS) entry which is preliminary data.</text>
</comment>
<keyword evidence="5" id="KW-1185">Reference proteome</keyword>